<evidence type="ECO:0000313" key="3">
    <source>
        <dbReference type="Proteomes" id="UP000008142"/>
    </source>
</evidence>
<dbReference type="EMBL" id="DS990638">
    <property type="protein sequence ID" value="EGC45195.1"/>
    <property type="molecule type" value="Genomic_DNA"/>
</dbReference>
<feature type="region of interest" description="Disordered" evidence="1">
    <location>
        <begin position="93"/>
        <end position="124"/>
    </location>
</feature>
<proteinExistence type="predicted"/>
<accession>F0UGV6</accession>
<evidence type="ECO:0000313" key="2">
    <source>
        <dbReference type="EMBL" id="EGC45195.1"/>
    </source>
</evidence>
<dbReference type="Proteomes" id="UP000008142">
    <property type="component" value="Unassembled WGS sequence"/>
</dbReference>
<protein>
    <submittedName>
        <fullName evidence="2">Predicted protein</fullName>
    </submittedName>
</protein>
<gene>
    <name evidence="2" type="ORF">HCEG_04410</name>
</gene>
<organism evidence="3">
    <name type="scientific">Ajellomyces capsulatus (strain H88)</name>
    <name type="common">Darling's disease fungus</name>
    <name type="synonym">Histoplasma capsulatum</name>
    <dbReference type="NCBI Taxonomy" id="544711"/>
    <lineage>
        <taxon>Eukaryota</taxon>
        <taxon>Fungi</taxon>
        <taxon>Dikarya</taxon>
        <taxon>Ascomycota</taxon>
        <taxon>Pezizomycotina</taxon>
        <taxon>Eurotiomycetes</taxon>
        <taxon>Eurotiomycetidae</taxon>
        <taxon>Onygenales</taxon>
        <taxon>Ajellomycetaceae</taxon>
        <taxon>Histoplasma</taxon>
    </lineage>
</organism>
<name>F0UGV6_AJEC8</name>
<dbReference type="HOGENOM" id="CLU_1460905_0_0_1"/>
<evidence type="ECO:0000256" key="1">
    <source>
        <dbReference type="SAM" id="MobiDB-lite"/>
    </source>
</evidence>
<dbReference type="AlphaFoldDB" id="F0UGV6"/>
<dbReference type="OrthoDB" id="10439283at2759"/>
<reference evidence="3" key="1">
    <citation type="submission" date="2008-07" db="EMBL/GenBank/DDBJ databases">
        <title>Annotation of Ajellomyces capsulatus strain H88.</title>
        <authorList>
            <person name="Champion M."/>
            <person name="Cuomo C."/>
            <person name="Ma L.-J."/>
            <person name="Henn M.R."/>
            <person name="Sil A."/>
            <person name="Goldman B."/>
            <person name="Young S.K."/>
            <person name="Kodira C.D."/>
            <person name="Zeng Q."/>
            <person name="Koehrsen M."/>
            <person name="Alvarado L."/>
            <person name="Berlin A."/>
            <person name="Borenstein D."/>
            <person name="Chen Z."/>
            <person name="Engels R."/>
            <person name="Freedman E."/>
            <person name="Gellesch M."/>
            <person name="Goldberg J."/>
            <person name="Griggs A."/>
            <person name="Gujja S."/>
            <person name="Heiman D."/>
            <person name="Hepburn T."/>
            <person name="Howarth C."/>
            <person name="Jen D."/>
            <person name="Larson L."/>
            <person name="Lewis B."/>
            <person name="Mehta T."/>
            <person name="Park D."/>
            <person name="Pearson M."/>
            <person name="Roberts A."/>
            <person name="Saif S."/>
            <person name="Shea T."/>
            <person name="Shenoy N."/>
            <person name="Sisk P."/>
            <person name="Stolte C."/>
            <person name="Sykes S."/>
            <person name="Walk T."/>
            <person name="White J."/>
            <person name="Yandava C."/>
            <person name="Klein B."/>
            <person name="McEwen J.G."/>
            <person name="Puccia R."/>
            <person name="Goldman G.H."/>
            <person name="Felipe M.S."/>
            <person name="Nino-Vega G."/>
            <person name="San-Blas G."/>
            <person name="Taylor J."/>
            <person name="Mendoza L."/>
            <person name="Galagan J."/>
            <person name="Nusbaum C."/>
            <person name="Birren B."/>
        </authorList>
    </citation>
    <scope>NUCLEOTIDE SEQUENCE [LARGE SCALE GENOMIC DNA]</scope>
    <source>
        <strain evidence="3">H88</strain>
    </source>
</reference>
<sequence>MLLNLFVDVASDVIADSATQSLSQLSEQQCHLLTTGMLAQLKWDHGVANDYLSPSLLKCHWAEHASSGPTRRHDPLDNERPFRQSADLIPRQYFSGNAPSSEANDDPGGSCRRQESTTSASRTLLSERVRGRQTRCRDTYYDAICSTLLQRGCAFDIITLPQVGVSQEASGGIVNDASGVELHCT</sequence>